<dbReference type="GO" id="GO:0045717">
    <property type="term" value="P:negative regulation of fatty acid biosynthetic process"/>
    <property type="evidence" value="ECO:0007669"/>
    <property type="project" value="UniProtKB-ARBA"/>
</dbReference>
<evidence type="ECO:0000259" key="13">
    <source>
        <dbReference type="PROSITE" id="PS50011"/>
    </source>
</evidence>
<dbReference type="GO" id="GO:0004674">
    <property type="term" value="F:protein serine/threonine kinase activity"/>
    <property type="evidence" value="ECO:0007669"/>
    <property type="project" value="UniProtKB-KW"/>
</dbReference>
<dbReference type="Pfam" id="PF00069">
    <property type="entry name" value="Pkinase"/>
    <property type="match status" value="1"/>
</dbReference>
<gene>
    <name evidence="15" type="primary">pknB</name>
    <name evidence="15" type="ORF">FYJ24_04630</name>
</gene>
<evidence type="ECO:0000256" key="12">
    <source>
        <dbReference type="SAM" id="Phobius"/>
    </source>
</evidence>
<evidence type="ECO:0000256" key="11">
    <source>
        <dbReference type="SAM" id="MobiDB-lite"/>
    </source>
</evidence>
<dbReference type="PROSITE" id="PS00107">
    <property type="entry name" value="PROTEIN_KINASE_ATP"/>
    <property type="match status" value="1"/>
</dbReference>
<comment type="caution">
    <text evidence="15">The sequence shown here is derived from an EMBL/GenBank/DDBJ whole genome shotgun (WGS) entry which is preliminary data.</text>
</comment>
<keyword evidence="2" id="KW-0723">Serine/threonine-protein kinase</keyword>
<dbReference type="SUPFAM" id="SSF56112">
    <property type="entry name" value="Protein kinase-like (PK-like)"/>
    <property type="match status" value="1"/>
</dbReference>
<dbReference type="CDD" id="cd14014">
    <property type="entry name" value="STKc_PknB_like"/>
    <property type="match status" value="1"/>
</dbReference>
<dbReference type="InterPro" id="IPR011009">
    <property type="entry name" value="Kinase-like_dom_sf"/>
</dbReference>
<keyword evidence="3" id="KW-0808">Transferase</keyword>
<dbReference type="Gene3D" id="3.30.200.20">
    <property type="entry name" value="Phosphorylase Kinase, domain 1"/>
    <property type="match status" value="1"/>
</dbReference>
<dbReference type="FunFam" id="3.30.200.20:FF:000035">
    <property type="entry name" value="Serine/threonine protein kinase Stk1"/>
    <property type="match status" value="1"/>
</dbReference>
<dbReference type="PROSITE" id="PS50011">
    <property type="entry name" value="PROTEIN_KINASE_DOM"/>
    <property type="match status" value="1"/>
</dbReference>
<dbReference type="GO" id="GO:0005524">
    <property type="term" value="F:ATP binding"/>
    <property type="evidence" value="ECO:0007669"/>
    <property type="project" value="UniProtKB-UniRule"/>
</dbReference>
<keyword evidence="5 10" id="KW-0547">Nucleotide-binding</keyword>
<dbReference type="SMART" id="SM00220">
    <property type="entry name" value="S_TKc"/>
    <property type="match status" value="1"/>
</dbReference>
<protein>
    <recommendedName>
        <fullName evidence="1">non-specific serine/threonine protein kinase</fullName>
        <ecNumber evidence="1">2.7.11.1</ecNumber>
    </recommendedName>
</protein>
<keyword evidence="6 15" id="KW-0418">Kinase</keyword>
<feature type="domain" description="PASTA" evidence="14">
    <location>
        <begin position="458"/>
        <end position="525"/>
    </location>
</feature>
<evidence type="ECO:0000256" key="4">
    <source>
        <dbReference type="ARBA" id="ARBA00022737"/>
    </source>
</evidence>
<evidence type="ECO:0000259" key="14">
    <source>
        <dbReference type="PROSITE" id="PS51178"/>
    </source>
</evidence>
<feature type="domain" description="Protein kinase" evidence="13">
    <location>
        <begin position="13"/>
        <end position="281"/>
    </location>
</feature>
<keyword evidence="4" id="KW-0677">Repeat</keyword>
<dbReference type="RefSeq" id="WP_154544083.1">
    <property type="nucleotide sequence ID" value="NZ_VULO01000005.1"/>
</dbReference>
<sequence length="621" mass="66022">MANADNRRLAGRYEIRSLIGRGGMAQVHLGFDVRLSRVVAIKMLRPDLARDPIFQTRFRREAQAAASLNHPNIVSVYDTGEETMTGADGQPVGIPYIVMEYVEGHTVKELLSDGTPVPIDEAVEITSGVLSALENAHSAGLVHRDIKPGNVMLTNDGKVKVMDFGIARAMSDSQATMTQTNAVVGTAQYLSPEQARGEQVDSRSDIYSTGCLLFELLTGRPPFQGDSAVAVAYQHVSEVPPAPSSIASDVPESLDRVTMKAMAKDPADRYATASIMRLDMIRAVQGQSVDAPTVASWTAVTAATTPLAAQQTATAVYQGPTRSGGATTPTPAQGNEQLEEKKGKGKAVWITLLVILAIAAIGGTLYALGVFGGSKEPEAQLKVPNVIGMSQEEAIAAIEAVDPELSFDVVVGDPVASEDIDKDKVAKVDPSVGTELGRPTELKEKGDPITITLHLSSGPGSVDLPNMAGWDQQQVRDQLKDLGLEMGDINYEDVPDQPKDKLIRTDPAMGSTLPAGSTVNLYFSTGNVPVPENSQVWDHPQAEVEEMLKALKLNVMIGEGEYDDRVAEGNVIYLSPTGLQPQGTTISIVVSKGPKPPEPEPTPPPNPNPEPSQSGDQGSNN</sequence>
<dbReference type="SMART" id="SM00740">
    <property type="entry name" value="PASTA"/>
    <property type="match status" value="3"/>
</dbReference>
<keyword evidence="12" id="KW-0812">Transmembrane</keyword>
<organism evidence="15 16">
    <name type="scientific">Scrofimicrobium canadense</name>
    <dbReference type="NCBI Taxonomy" id="2652290"/>
    <lineage>
        <taxon>Bacteria</taxon>
        <taxon>Bacillati</taxon>
        <taxon>Actinomycetota</taxon>
        <taxon>Actinomycetes</taxon>
        <taxon>Actinomycetales</taxon>
        <taxon>Actinomycetaceae</taxon>
        <taxon>Scrofimicrobium</taxon>
    </lineage>
</organism>
<dbReference type="Proteomes" id="UP000470875">
    <property type="component" value="Unassembled WGS sequence"/>
</dbReference>
<evidence type="ECO:0000256" key="1">
    <source>
        <dbReference type="ARBA" id="ARBA00012513"/>
    </source>
</evidence>
<dbReference type="PROSITE" id="PS51178">
    <property type="entry name" value="PASTA"/>
    <property type="match status" value="2"/>
</dbReference>
<evidence type="ECO:0000256" key="2">
    <source>
        <dbReference type="ARBA" id="ARBA00022527"/>
    </source>
</evidence>
<keyword evidence="12" id="KW-0472">Membrane</keyword>
<dbReference type="Gene3D" id="1.10.510.10">
    <property type="entry name" value="Transferase(Phosphotransferase) domain 1"/>
    <property type="match status" value="1"/>
</dbReference>
<dbReference type="FunFam" id="1.10.510.10:FF:000021">
    <property type="entry name" value="Serine/threonine protein kinase"/>
    <property type="match status" value="1"/>
</dbReference>
<dbReference type="AlphaFoldDB" id="A0A6N7W3S5"/>
<keyword evidence="7 10" id="KW-0067">ATP-binding</keyword>
<feature type="compositionally biased region" description="Polar residues" evidence="11">
    <location>
        <begin position="320"/>
        <end position="336"/>
    </location>
</feature>
<keyword evidence="16" id="KW-1185">Reference proteome</keyword>
<proteinExistence type="predicted"/>
<dbReference type="EC" id="2.7.11.1" evidence="1"/>
<feature type="binding site" evidence="10">
    <location>
        <position position="42"/>
    </location>
    <ligand>
        <name>ATP</name>
        <dbReference type="ChEBI" id="CHEBI:30616"/>
    </ligand>
</feature>
<evidence type="ECO:0000256" key="5">
    <source>
        <dbReference type="ARBA" id="ARBA00022741"/>
    </source>
</evidence>
<feature type="compositionally biased region" description="Pro residues" evidence="11">
    <location>
        <begin position="594"/>
        <end position="610"/>
    </location>
</feature>
<evidence type="ECO:0000313" key="15">
    <source>
        <dbReference type="EMBL" id="MSS84061.1"/>
    </source>
</evidence>
<dbReference type="InterPro" id="IPR017441">
    <property type="entry name" value="Protein_kinase_ATP_BS"/>
</dbReference>
<dbReference type="PROSITE" id="PS00108">
    <property type="entry name" value="PROTEIN_KINASE_ST"/>
    <property type="match status" value="1"/>
</dbReference>
<dbReference type="PANTHER" id="PTHR43289">
    <property type="entry name" value="MITOGEN-ACTIVATED PROTEIN KINASE KINASE KINASE 20-RELATED"/>
    <property type="match status" value="1"/>
</dbReference>
<evidence type="ECO:0000256" key="7">
    <source>
        <dbReference type="ARBA" id="ARBA00022840"/>
    </source>
</evidence>
<feature type="domain" description="PASTA" evidence="14">
    <location>
        <begin position="377"/>
        <end position="457"/>
    </location>
</feature>
<feature type="transmembrane region" description="Helical" evidence="12">
    <location>
        <begin position="347"/>
        <end position="368"/>
    </location>
</feature>
<dbReference type="InterPro" id="IPR000719">
    <property type="entry name" value="Prot_kinase_dom"/>
</dbReference>
<dbReference type="PANTHER" id="PTHR43289:SF6">
    <property type="entry name" value="SERINE_THREONINE-PROTEIN KINASE NEKL-3"/>
    <property type="match status" value="1"/>
</dbReference>
<feature type="region of interest" description="Disordered" evidence="11">
    <location>
        <begin position="318"/>
        <end position="339"/>
    </location>
</feature>
<evidence type="ECO:0000256" key="8">
    <source>
        <dbReference type="ARBA" id="ARBA00047899"/>
    </source>
</evidence>
<accession>A0A6N7W3S5</accession>
<evidence type="ECO:0000256" key="6">
    <source>
        <dbReference type="ARBA" id="ARBA00022777"/>
    </source>
</evidence>
<dbReference type="Gene3D" id="3.30.10.20">
    <property type="match status" value="3"/>
</dbReference>
<feature type="compositionally biased region" description="Polar residues" evidence="11">
    <location>
        <begin position="612"/>
        <end position="621"/>
    </location>
</feature>
<keyword evidence="12" id="KW-1133">Transmembrane helix</keyword>
<dbReference type="EMBL" id="VULO01000005">
    <property type="protein sequence ID" value="MSS84061.1"/>
    <property type="molecule type" value="Genomic_DNA"/>
</dbReference>
<comment type="catalytic activity">
    <reaction evidence="8">
        <text>L-threonyl-[protein] + ATP = O-phospho-L-threonyl-[protein] + ADP + H(+)</text>
        <dbReference type="Rhea" id="RHEA:46608"/>
        <dbReference type="Rhea" id="RHEA-COMP:11060"/>
        <dbReference type="Rhea" id="RHEA-COMP:11605"/>
        <dbReference type="ChEBI" id="CHEBI:15378"/>
        <dbReference type="ChEBI" id="CHEBI:30013"/>
        <dbReference type="ChEBI" id="CHEBI:30616"/>
        <dbReference type="ChEBI" id="CHEBI:61977"/>
        <dbReference type="ChEBI" id="CHEBI:456216"/>
        <dbReference type="EC" id="2.7.11.1"/>
    </reaction>
</comment>
<evidence type="ECO:0000256" key="3">
    <source>
        <dbReference type="ARBA" id="ARBA00022679"/>
    </source>
</evidence>
<name>A0A6N7W3S5_9ACTO</name>
<dbReference type="CDD" id="cd06577">
    <property type="entry name" value="PASTA_pknB"/>
    <property type="match status" value="3"/>
</dbReference>
<evidence type="ECO:0000256" key="9">
    <source>
        <dbReference type="ARBA" id="ARBA00048679"/>
    </source>
</evidence>
<feature type="region of interest" description="Disordered" evidence="11">
    <location>
        <begin position="580"/>
        <end position="621"/>
    </location>
</feature>
<dbReference type="NCBIfam" id="NF033483">
    <property type="entry name" value="PknB_PASTA_kin"/>
    <property type="match status" value="1"/>
</dbReference>
<dbReference type="InterPro" id="IPR008271">
    <property type="entry name" value="Ser/Thr_kinase_AS"/>
</dbReference>
<evidence type="ECO:0000313" key="16">
    <source>
        <dbReference type="Proteomes" id="UP000470875"/>
    </source>
</evidence>
<comment type="catalytic activity">
    <reaction evidence="9">
        <text>L-seryl-[protein] + ATP = O-phospho-L-seryl-[protein] + ADP + H(+)</text>
        <dbReference type="Rhea" id="RHEA:17989"/>
        <dbReference type="Rhea" id="RHEA-COMP:9863"/>
        <dbReference type="Rhea" id="RHEA-COMP:11604"/>
        <dbReference type="ChEBI" id="CHEBI:15378"/>
        <dbReference type="ChEBI" id="CHEBI:29999"/>
        <dbReference type="ChEBI" id="CHEBI:30616"/>
        <dbReference type="ChEBI" id="CHEBI:83421"/>
        <dbReference type="ChEBI" id="CHEBI:456216"/>
        <dbReference type="EC" id="2.7.11.1"/>
    </reaction>
</comment>
<reference evidence="15 16" key="1">
    <citation type="submission" date="2019-08" db="EMBL/GenBank/DDBJ databases">
        <title>In-depth cultivation of the pig gut microbiome towards novel bacterial diversity and tailored functional studies.</title>
        <authorList>
            <person name="Wylensek D."/>
            <person name="Hitch T.C.A."/>
            <person name="Clavel T."/>
        </authorList>
    </citation>
    <scope>NUCLEOTIDE SEQUENCE [LARGE SCALE GENOMIC DNA]</scope>
    <source>
        <strain evidence="15 16">WB03_NA08</strain>
    </source>
</reference>
<dbReference type="Pfam" id="PF03793">
    <property type="entry name" value="PASTA"/>
    <property type="match status" value="2"/>
</dbReference>
<dbReference type="InterPro" id="IPR005543">
    <property type="entry name" value="PASTA_dom"/>
</dbReference>
<evidence type="ECO:0000256" key="10">
    <source>
        <dbReference type="PROSITE-ProRule" id="PRU10141"/>
    </source>
</evidence>